<dbReference type="InterPro" id="IPR007302">
    <property type="entry name" value="CP_ATPgrasp"/>
</dbReference>
<feature type="domain" description="DUF403" evidence="1">
    <location>
        <begin position="482"/>
        <end position="641"/>
    </location>
</feature>
<protein>
    <submittedName>
        <fullName evidence="3">UDP-N-acetylmuramate dehydrogenase</fullName>
    </submittedName>
</protein>
<dbReference type="eggNOG" id="COG2308">
    <property type="taxonomic scope" value="Bacteria"/>
</dbReference>
<dbReference type="Pfam" id="PF04174">
    <property type="entry name" value="CP_ATPgrasp_1"/>
    <property type="match status" value="1"/>
</dbReference>
<reference evidence="3 4" key="1">
    <citation type="submission" date="2014-03" db="EMBL/GenBank/DDBJ databases">
        <title>Genomics of Bifidobacteria.</title>
        <authorList>
            <person name="Ventura M."/>
            <person name="Milani C."/>
            <person name="Lugli G.A."/>
        </authorList>
    </citation>
    <scope>NUCLEOTIDE SEQUENCE [LARGE SCALE GENOMIC DNA]</scope>
    <source>
        <strain evidence="3 4">LMG 11341</strain>
    </source>
</reference>
<dbReference type="eggNOG" id="COG2307">
    <property type="taxonomic scope" value="Bacteria"/>
</dbReference>
<dbReference type="SUPFAM" id="SSF56059">
    <property type="entry name" value="Glutathione synthetase ATP-binding domain-like"/>
    <property type="match status" value="1"/>
</dbReference>
<accession>A0A087BDP9</accession>
<dbReference type="Gene3D" id="3.40.50.11290">
    <property type="match status" value="1"/>
</dbReference>
<evidence type="ECO:0000259" key="1">
    <source>
        <dbReference type="Pfam" id="PF04168"/>
    </source>
</evidence>
<dbReference type="Pfam" id="PF04168">
    <property type="entry name" value="Alpha-E"/>
    <property type="match status" value="1"/>
</dbReference>
<dbReference type="STRING" id="78345.BMERY_0649"/>
<dbReference type="Gene3D" id="3.30.1490.270">
    <property type="match status" value="1"/>
</dbReference>
<organism evidence="3 4">
    <name type="scientific">Bifidobacterium merycicum</name>
    <dbReference type="NCBI Taxonomy" id="78345"/>
    <lineage>
        <taxon>Bacteria</taxon>
        <taxon>Bacillati</taxon>
        <taxon>Actinomycetota</taxon>
        <taxon>Actinomycetes</taxon>
        <taxon>Bifidobacteriales</taxon>
        <taxon>Bifidobacteriaceae</taxon>
        <taxon>Bifidobacterium</taxon>
    </lineage>
</organism>
<dbReference type="OrthoDB" id="9803842at2"/>
<evidence type="ECO:0000259" key="2">
    <source>
        <dbReference type="Pfam" id="PF04174"/>
    </source>
</evidence>
<evidence type="ECO:0000313" key="3">
    <source>
        <dbReference type="EMBL" id="KFI69149.1"/>
    </source>
</evidence>
<proteinExistence type="predicted"/>
<dbReference type="InterPro" id="IPR051680">
    <property type="entry name" value="ATP-dep_Glu-Cys_Ligase-2"/>
</dbReference>
<gene>
    <name evidence="3" type="ORF">BMERY_0649</name>
</gene>
<feature type="domain" description="Circularly permuted ATPgrasp" evidence="2">
    <location>
        <begin position="50"/>
        <end position="378"/>
    </location>
</feature>
<dbReference type="InterPro" id="IPR007296">
    <property type="entry name" value="DUF403"/>
</dbReference>
<dbReference type="PANTHER" id="PTHR34595:SF7">
    <property type="entry name" value="SLL1039 PROTEIN"/>
    <property type="match status" value="1"/>
</dbReference>
<dbReference type="Proteomes" id="UP000029060">
    <property type="component" value="Unassembled WGS sequence"/>
</dbReference>
<comment type="caution">
    <text evidence="3">The sequence shown here is derived from an EMBL/GenBank/DDBJ whole genome shotgun (WGS) entry which is preliminary data.</text>
</comment>
<evidence type="ECO:0000313" key="4">
    <source>
        <dbReference type="Proteomes" id="UP000029060"/>
    </source>
</evidence>
<keyword evidence="4" id="KW-1185">Reference proteome</keyword>
<dbReference type="AlphaFoldDB" id="A0A087BDP9"/>
<sequence length="726" mass="82188">MIESAARKLAKELVSRREEINRELSRNGVRFGVYKDGEYHDRLFPYDPVPRIIESDEFDRLEAGLKQRVQALNAYLRDIYSDKQIIHDGVVPEEFVYTSAGYYPQVNGVTPPGGVFAHIAGEDLVQGEDGRWWVLEDNLRIPSGASYPLFARDIERRINPRLFRDVHVRDNRDYSRLLRKAMDFVSTGGIAVVLSPGRYNSAFFEHAYLAEQTGATLAFPEDLEVVDNRLFFLDYAGNRHRVGVVYRRLSDDYLDPFAFNPDSVIGVPGLLSAYRAGNVSIVNAPGNGAADDKAIYYFVPQMIRYYLGEEPILNNAPTYMPMFGKDRAEVLDRLGELVIKDVAEAGGYGVVFGSDLDKSEREDLADRIKAEPRRFIAQEVIQFRDLEVVDTATGDTVPRKADLRAFVLTGQNMHVWYSGLTRYSSVPGQMIVNSSQGGGFKDTWVLAPDTKDGMRAGEEITSVNLIPHVRKHALQLVTASKADNLYWLGRYTERAFTTLVQFYPFYDRVMDEDADAFRPFAHALDLPEDFEDFDAFIESFLYDGNNPDSVRSAIVCAFNNAVILRPELSSRLLQYIELALTNITDAAERSANDGDIYAQRDVADNMLAFWGGIENSSADKELKAFIFVGKYLERIDLYTRFHMPDDELDVSLRNLEAYAHLLDGLPLPQCFADGLNWLLAQLPQRGYDRLTAKLRAFLDDFRKRSIMHDSAEKGTLSAMNMDAHRP</sequence>
<name>A0A087BDP9_9BIFI</name>
<dbReference type="PANTHER" id="PTHR34595">
    <property type="entry name" value="BLR5612 PROTEIN"/>
    <property type="match status" value="1"/>
</dbReference>
<dbReference type="RefSeq" id="WP_033522706.1">
    <property type="nucleotide sequence ID" value="NZ_CADAXU010000002.1"/>
</dbReference>
<dbReference type="EMBL" id="JGZC01000010">
    <property type="protein sequence ID" value="KFI69149.1"/>
    <property type="molecule type" value="Genomic_DNA"/>
</dbReference>